<comment type="caution">
    <text evidence="2">The sequence shown here is derived from an EMBL/GenBank/DDBJ whole genome shotgun (WGS) entry which is preliminary data.</text>
</comment>
<proteinExistence type="predicted"/>
<organism evidence="2 3">
    <name type="scientific">Actinomadura fulvescens</name>
    <dbReference type="NCBI Taxonomy" id="46160"/>
    <lineage>
        <taxon>Bacteria</taxon>
        <taxon>Bacillati</taxon>
        <taxon>Actinomycetota</taxon>
        <taxon>Actinomycetes</taxon>
        <taxon>Streptosporangiales</taxon>
        <taxon>Thermomonosporaceae</taxon>
        <taxon>Actinomadura</taxon>
    </lineage>
</organism>
<name>A0ABP6CF50_9ACTN</name>
<dbReference type="SUPFAM" id="SSF54427">
    <property type="entry name" value="NTF2-like"/>
    <property type="match status" value="1"/>
</dbReference>
<protein>
    <recommendedName>
        <fullName evidence="1">SnoaL-like domain-containing protein</fullName>
    </recommendedName>
</protein>
<evidence type="ECO:0000313" key="2">
    <source>
        <dbReference type="EMBL" id="GAA2608948.1"/>
    </source>
</evidence>
<accession>A0ABP6CF50</accession>
<feature type="domain" description="SnoaL-like" evidence="1">
    <location>
        <begin position="14"/>
        <end position="142"/>
    </location>
</feature>
<reference evidence="3" key="1">
    <citation type="journal article" date="2019" name="Int. J. Syst. Evol. Microbiol.">
        <title>The Global Catalogue of Microorganisms (GCM) 10K type strain sequencing project: providing services to taxonomists for standard genome sequencing and annotation.</title>
        <authorList>
            <consortium name="The Broad Institute Genomics Platform"/>
            <consortium name="The Broad Institute Genome Sequencing Center for Infectious Disease"/>
            <person name="Wu L."/>
            <person name="Ma J."/>
        </authorList>
    </citation>
    <scope>NUCLEOTIDE SEQUENCE [LARGE SCALE GENOMIC DNA]</scope>
    <source>
        <strain evidence="3">JCM 6833</strain>
    </source>
</reference>
<dbReference type="Gene3D" id="3.10.450.50">
    <property type="match status" value="1"/>
</dbReference>
<sequence length="161" mass="18212">MTVTAGTRFDAFVDRVEIIELVDRYMLSLDEAVIDEEWAARFHTADIATWTPVGNTDRLDGIADATRVALERFQRTQHFAANHIVDLDGDRASVRWNALMIHLHLDETQASRGEPLGGHFDVGGIFQAEVVRTRQGWKFRRLDVRPVWLSGRPPVFEVAGS</sequence>
<gene>
    <name evidence="2" type="ORF">GCM10010411_49000</name>
</gene>
<dbReference type="Proteomes" id="UP001501509">
    <property type="component" value="Unassembled WGS sequence"/>
</dbReference>
<evidence type="ECO:0000259" key="1">
    <source>
        <dbReference type="Pfam" id="PF13577"/>
    </source>
</evidence>
<dbReference type="InterPro" id="IPR037401">
    <property type="entry name" value="SnoaL-like"/>
</dbReference>
<dbReference type="InterPro" id="IPR032710">
    <property type="entry name" value="NTF2-like_dom_sf"/>
</dbReference>
<evidence type="ECO:0000313" key="3">
    <source>
        <dbReference type="Proteomes" id="UP001501509"/>
    </source>
</evidence>
<dbReference type="RefSeq" id="WP_344544419.1">
    <property type="nucleotide sequence ID" value="NZ_BAAATD010000006.1"/>
</dbReference>
<keyword evidence="3" id="KW-1185">Reference proteome</keyword>
<dbReference type="EMBL" id="BAAATD010000006">
    <property type="protein sequence ID" value="GAA2608948.1"/>
    <property type="molecule type" value="Genomic_DNA"/>
</dbReference>
<dbReference type="Pfam" id="PF13577">
    <property type="entry name" value="SnoaL_4"/>
    <property type="match status" value="1"/>
</dbReference>